<evidence type="ECO:0000313" key="3">
    <source>
        <dbReference type="Proteomes" id="UP000799428"/>
    </source>
</evidence>
<proteinExistence type="predicted"/>
<dbReference type="AlphaFoldDB" id="A0A6G1KDC0"/>
<gene>
    <name evidence="2" type="ORF">K504DRAFT_533315</name>
</gene>
<sequence>MTEQSAKRQKTFDTPLLSGRSEVTQPAQSPLLRFLHPTHYAPIQHQLMQYLHTKDVLNLCRTSYQVRSYIKAGVWNINAKLGRFVDKPEAFRSQLGRCDGLISGSFALQFLERVVWNETHLDIWLENDDTWLDMDRYLEKQEGYVCSDSPVVRPDYMPAWEYPDCYTYHKQDQSGKHTTTIRLILGDGHPIQNILHLCCTSAVVNFISWNKVFSVFPRTTFLAHETVPLHPLDDHSGGLHAKYSKRGWAMRTTPVNSTLYGTLTEFRPSPISWTRYVGDRQSWVMPLNTDGVVGSPRPDRVLECAGWSMCCEKETVGDVWYRFYGTIRYTISAPWIRSNVLKYSYTYGSLIKLQDELERATLLQLTKLDTATRKDLIKGRSPADILAGQGGFIRYSRFEKPAGWDYWDHKLPTLLARLGQGDTQ</sequence>
<dbReference type="OrthoDB" id="10025998at2759"/>
<dbReference type="Proteomes" id="UP000799428">
    <property type="component" value="Unassembled WGS sequence"/>
</dbReference>
<evidence type="ECO:0000313" key="2">
    <source>
        <dbReference type="EMBL" id="KAF2710357.1"/>
    </source>
</evidence>
<feature type="region of interest" description="Disordered" evidence="1">
    <location>
        <begin position="1"/>
        <end position="22"/>
    </location>
</feature>
<name>A0A6G1KDC0_9PLEO</name>
<keyword evidence="3" id="KW-1185">Reference proteome</keyword>
<accession>A0A6G1KDC0</accession>
<evidence type="ECO:0000256" key="1">
    <source>
        <dbReference type="SAM" id="MobiDB-lite"/>
    </source>
</evidence>
<evidence type="ECO:0008006" key="4">
    <source>
        <dbReference type="Google" id="ProtNLM"/>
    </source>
</evidence>
<protein>
    <recommendedName>
        <fullName evidence="4">F-box domain-containing protein</fullName>
    </recommendedName>
</protein>
<dbReference type="EMBL" id="MU005769">
    <property type="protein sequence ID" value="KAF2710357.1"/>
    <property type="molecule type" value="Genomic_DNA"/>
</dbReference>
<reference evidence="2" key="1">
    <citation type="journal article" date="2020" name="Stud. Mycol.">
        <title>101 Dothideomycetes genomes: a test case for predicting lifestyles and emergence of pathogens.</title>
        <authorList>
            <person name="Haridas S."/>
            <person name="Albert R."/>
            <person name="Binder M."/>
            <person name="Bloem J."/>
            <person name="Labutti K."/>
            <person name="Salamov A."/>
            <person name="Andreopoulos B."/>
            <person name="Baker S."/>
            <person name="Barry K."/>
            <person name="Bills G."/>
            <person name="Bluhm B."/>
            <person name="Cannon C."/>
            <person name="Castanera R."/>
            <person name="Culley D."/>
            <person name="Daum C."/>
            <person name="Ezra D."/>
            <person name="Gonzalez J."/>
            <person name="Henrissat B."/>
            <person name="Kuo A."/>
            <person name="Liang C."/>
            <person name="Lipzen A."/>
            <person name="Lutzoni F."/>
            <person name="Magnuson J."/>
            <person name="Mondo S."/>
            <person name="Nolan M."/>
            <person name="Ohm R."/>
            <person name="Pangilinan J."/>
            <person name="Park H.-J."/>
            <person name="Ramirez L."/>
            <person name="Alfaro M."/>
            <person name="Sun H."/>
            <person name="Tritt A."/>
            <person name="Yoshinaga Y."/>
            <person name="Zwiers L.-H."/>
            <person name="Turgeon B."/>
            <person name="Goodwin S."/>
            <person name="Spatafora J."/>
            <person name="Crous P."/>
            <person name="Grigoriev I."/>
        </authorList>
    </citation>
    <scope>NUCLEOTIDE SEQUENCE</scope>
    <source>
        <strain evidence="2">CBS 279.74</strain>
    </source>
</reference>
<organism evidence="2 3">
    <name type="scientific">Pleomassaria siparia CBS 279.74</name>
    <dbReference type="NCBI Taxonomy" id="1314801"/>
    <lineage>
        <taxon>Eukaryota</taxon>
        <taxon>Fungi</taxon>
        <taxon>Dikarya</taxon>
        <taxon>Ascomycota</taxon>
        <taxon>Pezizomycotina</taxon>
        <taxon>Dothideomycetes</taxon>
        <taxon>Pleosporomycetidae</taxon>
        <taxon>Pleosporales</taxon>
        <taxon>Pleomassariaceae</taxon>
        <taxon>Pleomassaria</taxon>
    </lineage>
</organism>